<keyword evidence="5" id="KW-0159">Chromosome partition</keyword>
<dbReference type="OMA" id="HIQSAMA"/>
<dbReference type="GO" id="GO:0007064">
    <property type="term" value="P:mitotic sister chromatid cohesion"/>
    <property type="evidence" value="ECO:0007669"/>
    <property type="project" value="InterPro"/>
</dbReference>
<keyword evidence="10" id="KW-1185">Reference proteome</keyword>
<dbReference type="EMBL" id="BACD03000052">
    <property type="protein sequence ID" value="GAO51789.1"/>
    <property type="molecule type" value="Genomic_DNA"/>
</dbReference>
<keyword evidence="6" id="KW-0539">Nucleus</keyword>
<name>A0A0E9NPM0_SAICN</name>
<evidence type="ECO:0000256" key="5">
    <source>
        <dbReference type="ARBA" id="ARBA00022829"/>
    </source>
</evidence>
<gene>
    <name evidence="9" type="ORF">G7K_5880-t1</name>
</gene>
<feature type="region of interest" description="Disordered" evidence="8">
    <location>
        <begin position="1"/>
        <end position="62"/>
    </location>
</feature>
<dbReference type="InterPro" id="IPR019440">
    <property type="entry name" value="MAU2"/>
</dbReference>
<evidence type="ECO:0000256" key="8">
    <source>
        <dbReference type="SAM" id="MobiDB-lite"/>
    </source>
</evidence>
<evidence type="ECO:0000256" key="1">
    <source>
        <dbReference type="ARBA" id="ARBA00004123"/>
    </source>
</evidence>
<keyword evidence="3" id="KW-0132">Cell division</keyword>
<protein>
    <submittedName>
        <fullName evidence="9">Uncharacterized protein</fullName>
    </submittedName>
</protein>
<dbReference type="AlphaFoldDB" id="A0A0E9NPM0"/>
<reference evidence="9 10" key="2">
    <citation type="journal article" date="2014" name="J. Gen. Appl. Microbiol.">
        <title>The early diverging ascomycetous budding yeast Saitoella complicata has three histone deacetylases belonging to the Clr6, Hos2, and Rpd3 lineages.</title>
        <authorList>
            <person name="Nishida H."/>
            <person name="Matsumoto T."/>
            <person name="Kondo S."/>
            <person name="Hamamoto M."/>
            <person name="Yoshikawa H."/>
        </authorList>
    </citation>
    <scope>NUCLEOTIDE SEQUENCE [LARGE SCALE GENOMIC DNA]</scope>
    <source>
        <strain evidence="9 10">NRRL Y-17804</strain>
    </source>
</reference>
<evidence type="ECO:0000313" key="9">
    <source>
        <dbReference type="EMBL" id="GAO51789.1"/>
    </source>
</evidence>
<dbReference type="GO" id="GO:0007059">
    <property type="term" value="P:chromosome segregation"/>
    <property type="evidence" value="ECO:0007669"/>
    <property type="project" value="UniProtKB-KW"/>
</dbReference>
<evidence type="ECO:0000256" key="7">
    <source>
        <dbReference type="ARBA" id="ARBA00023306"/>
    </source>
</evidence>
<sequence>MISCMHGPRTPFMSRLSPNSSTKRQRRDPTPSFYASTKRIHPGLNTSYTEMPPTPKPPQGAPPHLLLWHLAESYLTAAHALSPCLLPPPHSSSSSVQVDIHRARERYTQLVRGAITALDAILKSGKRLATSVELRTRLRLAEVLWDECKDGKAVEGILSKAIILARQGGNQQHVHIKFACQHLLIKILVSHPRSVGAGRQVLRSCLKECQEREVVPEWSYAFLMLEIELDVSARGMRGFALQRGDGEVGVYALLVEAAQYLRTGVEGIERAGECLRGYEELLVTRGVPVRNEIRLMGLVLGILRLGMGARTGEALRELGMLHHALDALASDPNWTPDGSFVIPVRAHESQVGRVVGVRVKWCEKLELFAFGYLLSGVCHLPNYASSKSIMFLEEGLKMVAILSANAATTPGSISEVVERRGRVDVMREYLLTYMVFALLLRSEFDAALVRLNALDQIGPGVGILGPMRTMGKVAYLQSTGKFDEALALSATIPQQTQDEELLLLNLLNSVAMMRGMQSEGRDLAERMLVDVETRCMASKNTSLKTAWQLLRATCLHTPSEIATNTLLHRHLLDSTFTLSSAHANTHLRTLTLTALSHIFAHINPAQGEAMSTSAYVVAKKARDEVWCGMAGEVARGVWERGGKGAKAGRQEQVNWGHWGLLERPLRNPFQLLSTHLDHIHSTGDTCLPWHARVHSGPVIERSVWHSNNCTTNSAISCLTSAAAILNLLTVLQDDRNWDVWTEETVAGVVLELDGVSQEIDSWEIEAAKTAVRVFHQHSGPYATDVLNVTC</sequence>
<dbReference type="GO" id="GO:0005634">
    <property type="term" value="C:nucleus"/>
    <property type="evidence" value="ECO:0007669"/>
    <property type="project" value="UniProtKB-SubCell"/>
</dbReference>
<feature type="compositionally biased region" description="Pro residues" evidence="8">
    <location>
        <begin position="52"/>
        <end position="61"/>
    </location>
</feature>
<keyword evidence="4" id="KW-0498">Mitosis</keyword>
<evidence type="ECO:0000313" key="10">
    <source>
        <dbReference type="Proteomes" id="UP000033140"/>
    </source>
</evidence>
<keyword evidence="7" id="KW-0131">Cell cycle</keyword>
<comment type="subcellular location">
    <subcellularLocation>
        <location evidence="1">Nucleus</location>
    </subcellularLocation>
</comment>
<dbReference type="STRING" id="698492.A0A0E9NPM0"/>
<dbReference type="Pfam" id="PF10345">
    <property type="entry name" value="Cohesin_load"/>
    <property type="match status" value="1"/>
</dbReference>
<reference evidence="9 10" key="3">
    <citation type="journal article" date="2015" name="Genome Announc.">
        <title>Draft Genome Sequence of the Archiascomycetous Yeast Saitoella complicata.</title>
        <authorList>
            <person name="Yamauchi K."/>
            <person name="Kondo S."/>
            <person name="Hamamoto M."/>
            <person name="Takahashi Y."/>
            <person name="Ogura Y."/>
            <person name="Hayashi T."/>
            <person name="Nishida H."/>
        </authorList>
    </citation>
    <scope>NUCLEOTIDE SEQUENCE [LARGE SCALE GENOMIC DNA]</scope>
    <source>
        <strain evidence="9 10">NRRL Y-17804</strain>
    </source>
</reference>
<accession>A0A0E9NPM0</accession>
<dbReference type="PANTHER" id="PTHR21394">
    <property type="entry name" value="MAU2 CHROMATID COHESION FACTOR HOMOLOG"/>
    <property type="match status" value="1"/>
</dbReference>
<evidence type="ECO:0000256" key="4">
    <source>
        <dbReference type="ARBA" id="ARBA00022776"/>
    </source>
</evidence>
<proteinExistence type="inferred from homology"/>
<organism evidence="9 10">
    <name type="scientific">Saitoella complicata (strain BCRC 22490 / CBS 7301 / JCM 7358 / NBRC 10748 / NRRL Y-17804)</name>
    <dbReference type="NCBI Taxonomy" id="698492"/>
    <lineage>
        <taxon>Eukaryota</taxon>
        <taxon>Fungi</taxon>
        <taxon>Dikarya</taxon>
        <taxon>Ascomycota</taxon>
        <taxon>Taphrinomycotina</taxon>
        <taxon>Taphrinomycotina incertae sedis</taxon>
        <taxon>Saitoella</taxon>
    </lineage>
</organism>
<reference evidence="9 10" key="1">
    <citation type="journal article" date="2011" name="J. Gen. Appl. Microbiol.">
        <title>Draft genome sequencing of the enigmatic yeast Saitoella complicata.</title>
        <authorList>
            <person name="Nishida H."/>
            <person name="Hamamoto M."/>
            <person name="Sugiyama J."/>
        </authorList>
    </citation>
    <scope>NUCLEOTIDE SEQUENCE [LARGE SCALE GENOMIC DNA]</scope>
    <source>
        <strain evidence="9 10">NRRL Y-17804</strain>
    </source>
</reference>
<evidence type="ECO:0000256" key="2">
    <source>
        <dbReference type="ARBA" id="ARBA00008585"/>
    </source>
</evidence>
<evidence type="ECO:0000256" key="3">
    <source>
        <dbReference type="ARBA" id="ARBA00022618"/>
    </source>
</evidence>
<comment type="caution">
    <text evidence="9">The sequence shown here is derived from an EMBL/GenBank/DDBJ whole genome shotgun (WGS) entry which is preliminary data.</text>
</comment>
<dbReference type="Proteomes" id="UP000033140">
    <property type="component" value="Unassembled WGS sequence"/>
</dbReference>
<comment type="similarity">
    <text evidence="2">Belongs to the SCC4/mau-2 family.</text>
</comment>
<evidence type="ECO:0000256" key="6">
    <source>
        <dbReference type="ARBA" id="ARBA00023242"/>
    </source>
</evidence>
<dbReference type="GO" id="GO:0051301">
    <property type="term" value="P:cell division"/>
    <property type="evidence" value="ECO:0007669"/>
    <property type="project" value="UniProtKB-KW"/>
</dbReference>